<keyword evidence="2" id="KW-1185">Reference proteome</keyword>
<organism evidence="1 2">
    <name type="scientific">Thioalkalivibrio nitratireducens (strain DSM 14787 / UNIQEM 213 / ALEN2)</name>
    <dbReference type="NCBI Taxonomy" id="1255043"/>
    <lineage>
        <taxon>Bacteria</taxon>
        <taxon>Pseudomonadati</taxon>
        <taxon>Pseudomonadota</taxon>
        <taxon>Gammaproteobacteria</taxon>
        <taxon>Chromatiales</taxon>
        <taxon>Ectothiorhodospiraceae</taxon>
        <taxon>Thioalkalivibrio</taxon>
    </lineage>
</organism>
<dbReference type="OrthoDB" id="1493624at2"/>
<dbReference type="EMBL" id="CP003989">
    <property type="protein sequence ID" value="AGA31852.1"/>
    <property type="molecule type" value="Genomic_DNA"/>
</dbReference>
<reference evidence="1" key="1">
    <citation type="submission" date="2015-12" db="EMBL/GenBank/DDBJ databases">
        <authorList>
            <person name="Tikhonova T.V."/>
            <person name="Pavlov A.R."/>
            <person name="Beletsky A.V."/>
            <person name="Mardanov A.V."/>
            <person name="Sorokin D.Y."/>
            <person name="Ravin N.V."/>
            <person name="Popov V.O."/>
        </authorList>
    </citation>
    <scope>NUCLEOTIDE SEQUENCE</scope>
    <source>
        <strain evidence="1">DSM 14787</strain>
    </source>
</reference>
<name>L0DS86_THIND</name>
<dbReference type="AlphaFoldDB" id="L0DS86"/>
<protein>
    <recommendedName>
        <fullName evidence="3">DUF3293 domain-containing protein</fullName>
    </recommendedName>
</protein>
<dbReference type="Proteomes" id="UP000010809">
    <property type="component" value="Chromosome"/>
</dbReference>
<proteinExistence type="predicted"/>
<evidence type="ECO:0000313" key="1">
    <source>
        <dbReference type="EMBL" id="AGA31852.1"/>
    </source>
</evidence>
<dbReference type="PATRIC" id="fig|1255043.3.peg.139"/>
<dbReference type="HOGENOM" id="CLU_139217_0_0_6"/>
<dbReference type="KEGG" id="tni:TVNIR_0139"/>
<evidence type="ECO:0008006" key="3">
    <source>
        <dbReference type="Google" id="ProtNLM"/>
    </source>
</evidence>
<dbReference type="InterPro" id="IPR021710">
    <property type="entry name" value="DUF3293"/>
</dbReference>
<gene>
    <name evidence="1" type="ordered locus">TVNIR_0139</name>
</gene>
<dbReference type="RefSeq" id="WP_015257010.1">
    <property type="nucleotide sequence ID" value="NC_019902.2"/>
</dbReference>
<dbReference type="Pfam" id="PF11697">
    <property type="entry name" value="DUF3293"/>
    <property type="match status" value="1"/>
</dbReference>
<evidence type="ECO:0000313" key="2">
    <source>
        <dbReference type="Proteomes" id="UP000010809"/>
    </source>
</evidence>
<sequence>MTVGPAPPRPDPALLAAYRAAEYVVPIGSRVCRLRIGQPVPESMQQWLAARGGAGWISACNPGSRPLTLLENLRRHQDLFRCLQAEGFDALVGYATDPAGQWPDETSLLVPDIALERLNRLALDFGQVAFLWLERAQPPRMWLADPGDPLPDPLAPPPSR</sequence>
<accession>L0DS86</accession>
<dbReference type="STRING" id="1255043.TVNIR_0139"/>